<keyword evidence="2" id="KW-0732">Signal</keyword>
<evidence type="ECO:0000313" key="5">
    <source>
        <dbReference type="Proteomes" id="UP000199343"/>
    </source>
</evidence>
<feature type="region of interest" description="Disordered" evidence="1">
    <location>
        <begin position="48"/>
        <end position="73"/>
    </location>
</feature>
<dbReference type="PROSITE" id="PS51257">
    <property type="entry name" value="PROKAR_LIPOPROTEIN"/>
    <property type="match status" value="1"/>
</dbReference>
<evidence type="ECO:0000256" key="1">
    <source>
        <dbReference type="SAM" id="MobiDB-lite"/>
    </source>
</evidence>
<dbReference type="EMBL" id="FMIC01000002">
    <property type="protein sequence ID" value="SCL52842.1"/>
    <property type="molecule type" value="Genomic_DNA"/>
</dbReference>
<feature type="region of interest" description="Disordered" evidence="1">
    <location>
        <begin position="222"/>
        <end position="259"/>
    </location>
</feature>
<proteinExistence type="predicted"/>
<feature type="compositionally biased region" description="Pro residues" evidence="1">
    <location>
        <begin position="62"/>
        <end position="72"/>
    </location>
</feature>
<evidence type="ECO:0000256" key="2">
    <source>
        <dbReference type="SAM" id="SignalP"/>
    </source>
</evidence>
<protein>
    <recommendedName>
        <fullName evidence="7">Lipoprotein</fullName>
    </recommendedName>
</protein>
<dbReference type="Proteomes" id="UP001334804">
    <property type="component" value="Chromosome"/>
</dbReference>
<evidence type="ECO:0000313" key="4">
    <source>
        <dbReference type="EMBL" id="WSA33992.1"/>
    </source>
</evidence>
<dbReference type="Proteomes" id="UP000199343">
    <property type="component" value="Unassembled WGS sequence"/>
</dbReference>
<dbReference type="EMBL" id="CP109071">
    <property type="protein sequence ID" value="WSA33992.1"/>
    <property type="molecule type" value="Genomic_DNA"/>
</dbReference>
<keyword evidence="6" id="KW-1185">Reference proteome</keyword>
<evidence type="ECO:0008006" key="7">
    <source>
        <dbReference type="Google" id="ProtNLM"/>
    </source>
</evidence>
<feature type="signal peptide" evidence="2">
    <location>
        <begin position="1"/>
        <end position="24"/>
    </location>
</feature>
<feature type="chain" id="PRO_5008747674" description="Lipoprotein" evidence="2">
    <location>
        <begin position="25"/>
        <end position="259"/>
    </location>
</feature>
<gene>
    <name evidence="3" type="ORF">GA0070608_1080</name>
    <name evidence="4" type="ORF">OIE14_08095</name>
</gene>
<organism evidence="3 5">
    <name type="scientific">Micromonospora peucetia</name>
    <dbReference type="NCBI Taxonomy" id="47871"/>
    <lineage>
        <taxon>Bacteria</taxon>
        <taxon>Bacillati</taxon>
        <taxon>Actinomycetota</taxon>
        <taxon>Actinomycetes</taxon>
        <taxon>Micromonosporales</taxon>
        <taxon>Micromonosporaceae</taxon>
        <taxon>Micromonospora</taxon>
    </lineage>
</organism>
<accession>A0A1C6UFT7</accession>
<reference evidence="4 6" key="2">
    <citation type="submission" date="2022-10" db="EMBL/GenBank/DDBJ databases">
        <title>The complete genomes of actinobacterial strains from the NBC collection.</title>
        <authorList>
            <person name="Joergensen T.S."/>
            <person name="Alvarez Arevalo M."/>
            <person name="Sterndorff E.B."/>
            <person name="Faurdal D."/>
            <person name="Vuksanovic O."/>
            <person name="Mourched A.-S."/>
            <person name="Charusanti P."/>
            <person name="Shaw S."/>
            <person name="Blin K."/>
            <person name="Weber T."/>
        </authorList>
    </citation>
    <scope>NUCLEOTIDE SEQUENCE [LARGE SCALE GENOMIC DNA]</scope>
    <source>
        <strain evidence="4 6">NBC 01809</strain>
    </source>
</reference>
<reference evidence="3 5" key="1">
    <citation type="submission" date="2016-06" db="EMBL/GenBank/DDBJ databases">
        <authorList>
            <person name="Kjaerup R.B."/>
            <person name="Dalgaard T.S."/>
            <person name="Juul-Madsen H.R."/>
        </authorList>
    </citation>
    <scope>NUCLEOTIDE SEQUENCE [LARGE SCALE GENOMIC DNA]</scope>
    <source>
        <strain evidence="3 5">DSM 43363</strain>
    </source>
</reference>
<feature type="compositionally biased region" description="Low complexity" evidence="1">
    <location>
        <begin position="241"/>
        <end position="259"/>
    </location>
</feature>
<evidence type="ECO:0000313" key="3">
    <source>
        <dbReference type="EMBL" id="SCL52842.1"/>
    </source>
</evidence>
<dbReference type="STRING" id="47871.GA0070608_1080"/>
<dbReference type="OrthoDB" id="3373416at2"/>
<sequence length="259" mass="26211">MRARRLVAVASVALGLVALSGCRAEPGVAAYVGDLRITEDAVTGVMDDLRTKNPTPTAAPEGQPPAQVPQPPDRGQVVSVLVLSEVCERVSAEKNYQPRGQVAPEQVAQQLGLSSDTGYVRQTAALYSCLSGVPAGAPVAPTAQELADVLAAGRKAGAIPADVTDEAAAGQLDGEQLRTALATRKSLADAVAAYDVTVNPRYRPLEFPVLSFSGDAPAVSVPLGEAGSDAVTDVSTPDPLPTAGPQAAGGPQAPGGTDS</sequence>
<evidence type="ECO:0000313" key="6">
    <source>
        <dbReference type="Proteomes" id="UP001334804"/>
    </source>
</evidence>
<dbReference type="AlphaFoldDB" id="A0A1C6UFT7"/>
<dbReference type="RefSeq" id="WP_091634332.1">
    <property type="nucleotide sequence ID" value="NZ_CP109071.1"/>
</dbReference>
<name>A0A1C6UFT7_9ACTN</name>